<evidence type="ECO:0000256" key="1">
    <source>
        <dbReference type="ARBA" id="ARBA00008468"/>
    </source>
</evidence>
<protein>
    <recommendedName>
        <fullName evidence="5">Biogenesis of lysosome-related organelles complex 1 subunit 2</fullName>
    </recommendedName>
</protein>
<feature type="compositionally biased region" description="Basic and acidic residues" evidence="2">
    <location>
        <begin position="8"/>
        <end position="17"/>
    </location>
</feature>
<evidence type="ECO:0000256" key="2">
    <source>
        <dbReference type="SAM" id="MobiDB-lite"/>
    </source>
</evidence>
<dbReference type="GO" id="GO:0032418">
    <property type="term" value="P:lysosome localization"/>
    <property type="evidence" value="ECO:0007669"/>
    <property type="project" value="TreeGrafter"/>
</dbReference>
<sequence length="139" mass="15970">MSSTTKDVSQKKEEGGERNTGIGKMEHPEVPVSVVELCRETFQKSAEYVQGELEGTVEDYRLLEKMNKVTVCKYSEMKHIAMNIETALKELNSKYKNLQPYLEQIDQIEDSVASLEQAAYSLDHYSKRLEAKFKTLEKK</sequence>
<evidence type="ECO:0008006" key="5">
    <source>
        <dbReference type="Google" id="ProtNLM"/>
    </source>
</evidence>
<accession>A0AAN8Q2D3</accession>
<keyword evidence="4" id="KW-1185">Reference proteome</keyword>
<comment type="similarity">
    <text evidence="1">Belongs to the BLOC1S2 family.</text>
</comment>
<dbReference type="InterPro" id="IPR019269">
    <property type="entry name" value="BLOC1_su2"/>
</dbReference>
<feature type="region of interest" description="Disordered" evidence="2">
    <location>
        <begin position="1"/>
        <end position="27"/>
    </location>
</feature>
<dbReference type="PANTHER" id="PTHR46479:SF1">
    <property type="entry name" value="BIOGENESIS OF LYSOSOME-RELATED ORGANELLES COMPLEX 1 SUBUNIT 2"/>
    <property type="match status" value="1"/>
</dbReference>
<evidence type="ECO:0000313" key="3">
    <source>
        <dbReference type="EMBL" id="KAK6185171.1"/>
    </source>
</evidence>
<name>A0AAN8Q2D3_PATCE</name>
<dbReference type="PANTHER" id="PTHR46479">
    <property type="entry name" value="BIOGENESIS OF LYSOSOME-RELATED ORGANELLES COMPLEX 1 SUBUNIT 2"/>
    <property type="match status" value="1"/>
</dbReference>
<proteinExistence type="inferred from homology"/>
<dbReference type="GO" id="GO:0016197">
    <property type="term" value="P:endosomal transport"/>
    <property type="evidence" value="ECO:0007669"/>
    <property type="project" value="TreeGrafter"/>
</dbReference>
<dbReference type="EMBL" id="JAZGQO010000006">
    <property type="protein sequence ID" value="KAK6185171.1"/>
    <property type="molecule type" value="Genomic_DNA"/>
</dbReference>
<dbReference type="GO" id="GO:0043015">
    <property type="term" value="F:gamma-tubulin binding"/>
    <property type="evidence" value="ECO:0007669"/>
    <property type="project" value="TreeGrafter"/>
</dbReference>
<gene>
    <name evidence="3" type="ORF">SNE40_007463</name>
</gene>
<dbReference type="GO" id="GO:0099078">
    <property type="term" value="C:BORC complex"/>
    <property type="evidence" value="ECO:0007669"/>
    <property type="project" value="TreeGrafter"/>
</dbReference>
<dbReference type="Proteomes" id="UP001347796">
    <property type="component" value="Unassembled WGS sequence"/>
</dbReference>
<evidence type="ECO:0000313" key="4">
    <source>
        <dbReference type="Proteomes" id="UP001347796"/>
    </source>
</evidence>
<reference evidence="3 4" key="1">
    <citation type="submission" date="2024-01" db="EMBL/GenBank/DDBJ databases">
        <title>The genome of the rayed Mediterranean limpet Patella caerulea (Linnaeus, 1758).</title>
        <authorList>
            <person name="Anh-Thu Weber A."/>
            <person name="Halstead-Nussloch G."/>
        </authorList>
    </citation>
    <scope>NUCLEOTIDE SEQUENCE [LARGE SCALE GENOMIC DNA]</scope>
    <source>
        <strain evidence="3">AATW-2023a</strain>
        <tissue evidence="3">Whole specimen</tissue>
    </source>
</reference>
<dbReference type="GO" id="GO:0031083">
    <property type="term" value="C:BLOC-1 complex"/>
    <property type="evidence" value="ECO:0007669"/>
    <property type="project" value="TreeGrafter"/>
</dbReference>
<organism evidence="3 4">
    <name type="scientific">Patella caerulea</name>
    <name type="common">Rayed Mediterranean limpet</name>
    <dbReference type="NCBI Taxonomy" id="87958"/>
    <lineage>
        <taxon>Eukaryota</taxon>
        <taxon>Metazoa</taxon>
        <taxon>Spiralia</taxon>
        <taxon>Lophotrochozoa</taxon>
        <taxon>Mollusca</taxon>
        <taxon>Gastropoda</taxon>
        <taxon>Patellogastropoda</taxon>
        <taxon>Patelloidea</taxon>
        <taxon>Patellidae</taxon>
        <taxon>Patella</taxon>
    </lineage>
</organism>
<dbReference type="GO" id="GO:0000930">
    <property type="term" value="C:gamma-tubulin complex"/>
    <property type="evidence" value="ECO:0007669"/>
    <property type="project" value="TreeGrafter"/>
</dbReference>
<dbReference type="AlphaFoldDB" id="A0AAN8Q2D3"/>
<comment type="caution">
    <text evidence="3">The sequence shown here is derived from an EMBL/GenBank/DDBJ whole genome shotgun (WGS) entry which is preliminary data.</text>
</comment>
<dbReference type="Pfam" id="PF10046">
    <property type="entry name" value="BLOC1_2"/>
    <property type="match status" value="1"/>
</dbReference>